<feature type="binding site" evidence="8">
    <location>
        <position position="118"/>
    </location>
    <ligand>
        <name>Zn(2+)</name>
        <dbReference type="ChEBI" id="CHEBI:29105"/>
        <note>catalytic</note>
    </ligand>
</feature>
<evidence type="ECO:0000256" key="4">
    <source>
        <dbReference type="ARBA" id="ARBA00022723"/>
    </source>
</evidence>
<dbReference type="NCBIfam" id="TIGR00043">
    <property type="entry name" value="rRNA maturation RNase YbeY"/>
    <property type="match status" value="1"/>
</dbReference>
<keyword evidence="8" id="KW-0963">Cytoplasm</keyword>
<dbReference type="PANTHER" id="PTHR46986">
    <property type="entry name" value="ENDORIBONUCLEASE YBEY, CHLOROPLASTIC"/>
    <property type="match status" value="1"/>
</dbReference>
<evidence type="ECO:0000256" key="7">
    <source>
        <dbReference type="ARBA" id="ARBA00022833"/>
    </source>
</evidence>
<dbReference type="GO" id="GO:0008270">
    <property type="term" value="F:zinc ion binding"/>
    <property type="evidence" value="ECO:0007669"/>
    <property type="project" value="UniProtKB-UniRule"/>
</dbReference>
<evidence type="ECO:0000256" key="6">
    <source>
        <dbReference type="ARBA" id="ARBA00022801"/>
    </source>
</evidence>
<keyword evidence="2 8" id="KW-0690">Ribosome biogenesis</keyword>
<organism evidence="10">
    <name type="scientific">Halomonas sp. RT37</name>
    <dbReference type="NCBI Taxonomy" id="2950872"/>
    <lineage>
        <taxon>Bacteria</taxon>
        <taxon>Pseudomonadati</taxon>
        <taxon>Pseudomonadota</taxon>
        <taxon>Gammaproteobacteria</taxon>
        <taxon>Oceanospirillales</taxon>
        <taxon>Halomonadaceae</taxon>
        <taxon>Halomonas</taxon>
    </lineage>
</organism>
<evidence type="ECO:0000256" key="3">
    <source>
        <dbReference type="ARBA" id="ARBA00022722"/>
    </source>
</evidence>
<dbReference type="GO" id="GO:0005737">
    <property type="term" value="C:cytoplasm"/>
    <property type="evidence" value="ECO:0007669"/>
    <property type="project" value="UniProtKB-SubCell"/>
</dbReference>
<reference evidence="10" key="1">
    <citation type="submission" date="2022-06" db="EMBL/GenBank/DDBJ databases">
        <title>A novel DMS-producing enzyme.</title>
        <authorList>
            <person name="Zhang Y."/>
        </authorList>
    </citation>
    <scope>NUCLEOTIDE SEQUENCE</scope>
    <source>
        <strain evidence="10">RT37</strain>
    </source>
</reference>
<keyword evidence="4 8" id="KW-0479">Metal-binding</keyword>
<keyword evidence="3 8" id="KW-0540">Nuclease</keyword>
<keyword evidence="7 8" id="KW-0862">Zinc</keyword>
<dbReference type="InterPro" id="IPR020549">
    <property type="entry name" value="YbeY_CS"/>
</dbReference>
<dbReference type="PROSITE" id="PS01306">
    <property type="entry name" value="UPF0054"/>
    <property type="match status" value="1"/>
</dbReference>
<comment type="subcellular location">
    <subcellularLocation>
        <location evidence="8">Cytoplasm</location>
    </subcellularLocation>
</comment>
<dbReference type="AlphaFoldDB" id="A0AAU7KL16"/>
<sequence>MSACVDRQVASEASELPEADDLERWVDAVLAHFPERAESELTIRLVDADESQTLNRDYRGKDAPTNVLSFPFEAPPGLELPLLGDLVICHQVVVREAREQDKSLIDHYAHMVVHGTLHLLGHDHIEDEEADLMEGLERSILAGLGIDDPYAPPAPSPDPGSEDERADA</sequence>
<dbReference type="EC" id="3.1.-.-" evidence="8"/>
<keyword evidence="6 8" id="KW-0378">Hydrolase</keyword>
<feature type="binding site" evidence="8">
    <location>
        <position position="114"/>
    </location>
    <ligand>
        <name>Zn(2+)</name>
        <dbReference type="ChEBI" id="CHEBI:29105"/>
        <note>catalytic</note>
    </ligand>
</feature>
<feature type="binding site" evidence="8">
    <location>
        <position position="124"/>
    </location>
    <ligand>
        <name>Zn(2+)</name>
        <dbReference type="ChEBI" id="CHEBI:29105"/>
        <note>catalytic</note>
    </ligand>
</feature>
<proteinExistence type="inferred from homology"/>
<comment type="function">
    <text evidence="8">Single strand-specific metallo-endoribonuclease involved in late-stage 70S ribosome quality control and in maturation of the 3' terminus of the 16S rRNA.</text>
</comment>
<dbReference type="GO" id="GO:0006364">
    <property type="term" value="P:rRNA processing"/>
    <property type="evidence" value="ECO:0007669"/>
    <property type="project" value="UniProtKB-UniRule"/>
</dbReference>
<evidence type="ECO:0000256" key="8">
    <source>
        <dbReference type="HAMAP-Rule" id="MF_00009"/>
    </source>
</evidence>
<evidence type="ECO:0000256" key="2">
    <source>
        <dbReference type="ARBA" id="ARBA00022517"/>
    </source>
</evidence>
<comment type="similarity">
    <text evidence="1 8">Belongs to the endoribonuclease YbeY family.</text>
</comment>
<evidence type="ECO:0000256" key="9">
    <source>
        <dbReference type="SAM" id="MobiDB-lite"/>
    </source>
</evidence>
<protein>
    <recommendedName>
        <fullName evidence="8">Endoribonuclease YbeY</fullName>
        <ecNumber evidence="8">3.1.-.-</ecNumber>
    </recommendedName>
</protein>
<comment type="cofactor">
    <cofactor evidence="8">
        <name>Zn(2+)</name>
        <dbReference type="ChEBI" id="CHEBI:29105"/>
    </cofactor>
    <text evidence="8">Binds 1 zinc ion.</text>
</comment>
<dbReference type="GO" id="GO:0004521">
    <property type="term" value="F:RNA endonuclease activity"/>
    <property type="evidence" value="ECO:0007669"/>
    <property type="project" value="UniProtKB-UniRule"/>
</dbReference>
<dbReference type="Gene3D" id="3.40.390.30">
    <property type="entry name" value="Metalloproteases ('zincins'), catalytic domain"/>
    <property type="match status" value="1"/>
</dbReference>
<dbReference type="PANTHER" id="PTHR46986:SF1">
    <property type="entry name" value="ENDORIBONUCLEASE YBEY, CHLOROPLASTIC"/>
    <property type="match status" value="1"/>
</dbReference>
<dbReference type="EMBL" id="CP098827">
    <property type="protein sequence ID" value="XBO72119.1"/>
    <property type="molecule type" value="Genomic_DNA"/>
</dbReference>
<keyword evidence="5 8" id="KW-0255">Endonuclease</keyword>
<dbReference type="SUPFAM" id="SSF55486">
    <property type="entry name" value="Metalloproteases ('zincins'), catalytic domain"/>
    <property type="match status" value="1"/>
</dbReference>
<dbReference type="RefSeq" id="WP_348827708.1">
    <property type="nucleotide sequence ID" value="NZ_CP098827.1"/>
</dbReference>
<dbReference type="GO" id="GO:0004222">
    <property type="term" value="F:metalloendopeptidase activity"/>
    <property type="evidence" value="ECO:0007669"/>
    <property type="project" value="InterPro"/>
</dbReference>
<evidence type="ECO:0000313" key="10">
    <source>
        <dbReference type="EMBL" id="XBO72119.1"/>
    </source>
</evidence>
<dbReference type="HAMAP" id="MF_00009">
    <property type="entry name" value="Endoribonucl_YbeY"/>
    <property type="match status" value="1"/>
</dbReference>
<feature type="region of interest" description="Disordered" evidence="9">
    <location>
        <begin position="144"/>
        <end position="168"/>
    </location>
</feature>
<accession>A0AAU7KL16</accession>
<dbReference type="InterPro" id="IPR023091">
    <property type="entry name" value="MetalPrtase_cat_dom_sf_prd"/>
</dbReference>
<gene>
    <name evidence="8 10" type="primary">ybeY</name>
    <name evidence="10" type="ORF">NFG58_05250</name>
</gene>
<dbReference type="InterPro" id="IPR002036">
    <property type="entry name" value="YbeY"/>
</dbReference>
<evidence type="ECO:0000256" key="1">
    <source>
        <dbReference type="ARBA" id="ARBA00010875"/>
    </source>
</evidence>
<evidence type="ECO:0000256" key="5">
    <source>
        <dbReference type="ARBA" id="ARBA00022759"/>
    </source>
</evidence>
<dbReference type="Pfam" id="PF02130">
    <property type="entry name" value="YbeY"/>
    <property type="match status" value="1"/>
</dbReference>
<keyword evidence="8" id="KW-0698">rRNA processing</keyword>
<name>A0AAU7KL16_9GAMM</name>